<dbReference type="InterPro" id="IPR052509">
    <property type="entry name" value="Metal_resp_DNA-bind_regulator"/>
</dbReference>
<evidence type="ECO:0000313" key="2">
    <source>
        <dbReference type="EMBL" id="MEO3683825.1"/>
    </source>
</evidence>
<dbReference type="InterPro" id="IPR005149">
    <property type="entry name" value="Tscrpt_reg_PadR_N"/>
</dbReference>
<name>A0ABV0FSM9_9GAMM</name>
<dbReference type="InterPro" id="IPR036388">
    <property type="entry name" value="WH-like_DNA-bd_sf"/>
</dbReference>
<reference evidence="2 3" key="1">
    <citation type="submission" date="2024-05" db="EMBL/GenBank/DDBJ databases">
        <title>Genome sequencing of Marine Estuary Bacteria, Shewanella vesiculosa and S. baltica, and Pseudomonas syringae.</title>
        <authorList>
            <person name="Gurung A."/>
            <person name="Maclea K.S."/>
        </authorList>
    </citation>
    <scope>NUCLEOTIDE SEQUENCE [LARGE SCALE GENOMIC DNA]</scope>
    <source>
        <strain evidence="2 3">1A</strain>
    </source>
</reference>
<feature type="domain" description="Transcription regulator PadR N-terminal" evidence="1">
    <location>
        <begin position="23"/>
        <end position="94"/>
    </location>
</feature>
<evidence type="ECO:0000313" key="3">
    <source>
        <dbReference type="Proteomes" id="UP001477278"/>
    </source>
</evidence>
<evidence type="ECO:0000259" key="1">
    <source>
        <dbReference type="Pfam" id="PF03551"/>
    </source>
</evidence>
<dbReference type="PANTHER" id="PTHR33169">
    <property type="entry name" value="PADR-FAMILY TRANSCRIPTIONAL REGULATOR"/>
    <property type="match status" value="1"/>
</dbReference>
<dbReference type="Gene3D" id="1.10.10.10">
    <property type="entry name" value="Winged helix-like DNA-binding domain superfamily/Winged helix DNA-binding domain"/>
    <property type="match status" value="1"/>
</dbReference>
<sequence>MLSDQIIDRWLPQFRKGLLEFIILLKLKQNMSYGYEIASEIKNLTSIEVAEGTLYPLLNRLKRDGLVQTEWKTAEVGTPRKYYQITDAGIETLDKMKVIWTNTHSSVLKMVMQS</sequence>
<proteinExistence type="predicted"/>
<dbReference type="Pfam" id="PF03551">
    <property type="entry name" value="PadR"/>
    <property type="match status" value="1"/>
</dbReference>
<dbReference type="GeneID" id="90571031"/>
<protein>
    <submittedName>
        <fullName evidence="2">PadR family transcriptional regulator</fullName>
    </submittedName>
</protein>
<dbReference type="SUPFAM" id="SSF46785">
    <property type="entry name" value="Winged helix' DNA-binding domain"/>
    <property type="match status" value="1"/>
</dbReference>
<accession>A0ABV0FSM9</accession>
<comment type="caution">
    <text evidence="2">The sequence shown here is derived from an EMBL/GenBank/DDBJ whole genome shotgun (WGS) entry which is preliminary data.</text>
</comment>
<dbReference type="RefSeq" id="WP_124018348.1">
    <property type="nucleotide sequence ID" value="NZ_JAACRJ010000014.1"/>
</dbReference>
<dbReference type="EMBL" id="JBDPZN010000007">
    <property type="protein sequence ID" value="MEO3683825.1"/>
    <property type="molecule type" value="Genomic_DNA"/>
</dbReference>
<dbReference type="InterPro" id="IPR036390">
    <property type="entry name" value="WH_DNA-bd_sf"/>
</dbReference>
<gene>
    <name evidence="2" type="ORF">ABHN84_16230</name>
</gene>
<keyword evidence="3" id="KW-1185">Reference proteome</keyword>
<dbReference type="PANTHER" id="PTHR33169:SF14">
    <property type="entry name" value="TRANSCRIPTIONAL REGULATOR RV3488"/>
    <property type="match status" value="1"/>
</dbReference>
<organism evidence="2 3">
    <name type="scientific">Shewanella vesiculosa</name>
    <dbReference type="NCBI Taxonomy" id="518738"/>
    <lineage>
        <taxon>Bacteria</taxon>
        <taxon>Pseudomonadati</taxon>
        <taxon>Pseudomonadota</taxon>
        <taxon>Gammaproteobacteria</taxon>
        <taxon>Alteromonadales</taxon>
        <taxon>Shewanellaceae</taxon>
        <taxon>Shewanella</taxon>
    </lineage>
</organism>
<dbReference type="Proteomes" id="UP001477278">
    <property type="component" value="Unassembled WGS sequence"/>
</dbReference>